<gene>
    <name evidence="5" type="ORF">SLEP1_g55829</name>
</gene>
<dbReference type="InterPro" id="IPR000858">
    <property type="entry name" value="S_locus_glycoprot_dom"/>
</dbReference>
<dbReference type="GO" id="GO:0048544">
    <property type="term" value="P:recognition of pollen"/>
    <property type="evidence" value="ECO:0007669"/>
    <property type="project" value="InterPro"/>
</dbReference>
<dbReference type="Pfam" id="PF00954">
    <property type="entry name" value="S_locus_glycop"/>
    <property type="match status" value="1"/>
</dbReference>
<dbReference type="PANTHER" id="PTHR32444">
    <property type="entry name" value="BULB-TYPE LECTIN DOMAIN-CONTAINING PROTEIN"/>
    <property type="match status" value="1"/>
</dbReference>
<evidence type="ECO:0000256" key="3">
    <source>
        <dbReference type="ARBA" id="ARBA00023180"/>
    </source>
</evidence>
<dbReference type="AlphaFoldDB" id="A0AAV5MGI5"/>
<protein>
    <recommendedName>
        <fullName evidence="4">Bulb-type lectin domain-containing protein</fullName>
    </recommendedName>
</protein>
<keyword evidence="1" id="KW-0732">Signal</keyword>
<proteinExistence type="predicted"/>
<evidence type="ECO:0000313" key="5">
    <source>
        <dbReference type="EMBL" id="GKV49056.1"/>
    </source>
</evidence>
<comment type="caution">
    <text evidence="5">The sequence shown here is derived from an EMBL/GenBank/DDBJ whole genome shotgun (WGS) entry which is preliminary data.</text>
</comment>
<accession>A0AAV5MGI5</accession>
<dbReference type="Gene3D" id="2.90.10.10">
    <property type="entry name" value="Bulb-type lectin domain"/>
    <property type="match status" value="1"/>
</dbReference>
<sequence length="265" mass="30245">MLMVTTTGDIKLLSQNITVVWSANSTKAAQNPKLRLLDSGNLVLIDDSDVSGAYLWQSFDYPSDTLLPEMKLGWDLRTHLNRRLSAWKNSDDPSPGDFTWEIELQGSPEPVLWKGSKKYYRSGPWNGIRFSGARLSPENRVSRNEFVSNEDEVYYMFSLKNKSRLSRVVLNQTDYRRQRYTWNEETRTWKLYSYLPNDNCDNYGLCGAYGNCDSTQAPACQCLKGFKPKSPDGWSSGEWSQGCAISIRGKQGRQLVKFIAFGARQ</sequence>
<organism evidence="5 6">
    <name type="scientific">Rubroshorea leprosula</name>
    <dbReference type="NCBI Taxonomy" id="152421"/>
    <lineage>
        <taxon>Eukaryota</taxon>
        <taxon>Viridiplantae</taxon>
        <taxon>Streptophyta</taxon>
        <taxon>Embryophyta</taxon>
        <taxon>Tracheophyta</taxon>
        <taxon>Spermatophyta</taxon>
        <taxon>Magnoliopsida</taxon>
        <taxon>eudicotyledons</taxon>
        <taxon>Gunneridae</taxon>
        <taxon>Pentapetalae</taxon>
        <taxon>rosids</taxon>
        <taxon>malvids</taxon>
        <taxon>Malvales</taxon>
        <taxon>Dipterocarpaceae</taxon>
        <taxon>Rubroshorea</taxon>
    </lineage>
</organism>
<dbReference type="Proteomes" id="UP001054252">
    <property type="component" value="Unassembled WGS sequence"/>
</dbReference>
<dbReference type="SUPFAM" id="SSF51110">
    <property type="entry name" value="alpha-D-mannose-specific plant lectins"/>
    <property type="match status" value="1"/>
</dbReference>
<dbReference type="InterPro" id="IPR001480">
    <property type="entry name" value="Bulb-type_lectin_dom"/>
</dbReference>
<evidence type="ECO:0000256" key="2">
    <source>
        <dbReference type="ARBA" id="ARBA00023157"/>
    </source>
</evidence>
<dbReference type="PANTHER" id="PTHR32444:SF234">
    <property type="entry name" value="RECEPTOR-LIKE SERINE_THREONINE-PROTEIN KINASE"/>
    <property type="match status" value="1"/>
</dbReference>
<evidence type="ECO:0000256" key="1">
    <source>
        <dbReference type="ARBA" id="ARBA00022729"/>
    </source>
</evidence>
<reference evidence="5 6" key="1">
    <citation type="journal article" date="2021" name="Commun. Biol.">
        <title>The genome of Shorea leprosula (Dipterocarpaceae) highlights the ecological relevance of drought in aseasonal tropical rainforests.</title>
        <authorList>
            <person name="Ng K.K.S."/>
            <person name="Kobayashi M.J."/>
            <person name="Fawcett J.A."/>
            <person name="Hatakeyama M."/>
            <person name="Paape T."/>
            <person name="Ng C.H."/>
            <person name="Ang C.C."/>
            <person name="Tnah L.H."/>
            <person name="Lee C.T."/>
            <person name="Nishiyama T."/>
            <person name="Sese J."/>
            <person name="O'Brien M.J."/>
            <person name="Copetti D."/>
            <person name="Mohd Noor M.I."/>
            <person name="Ong R.C."/>
            <person name="Putra M."/>
            <person name="Sireger I.Z."/>
            <person name="Indrioko S."/>
            <person name="Kosugi Y."/>
            <person name="Izuno A."/>
            <person name="Isagi Y."/>
            <person name="Lee S.L."/>
            <person name="Shimizu K.K."/>
        </authorList>
    </citation>
    <scope>NUCLEOTIDE SEQUENCE [LARGE SCALE GENOMIC DNA]</scope>
    <source>
        <strain evidence="5">214</strain>
    </source>
</reference>
<evidence type="ECO:0000259" key="4">
    <source>
        <dbReference type="PROSITE" id="PS50927"/>
    </source>
</evidence>
<keyword evidence="2" id="KW-1015">Disulfide bond</keyword>
<keyword evidence="6" id="KW-1185">Reference proteome</keyword>
<keyword evidence="3" id="KW-0325">Glycoprotein</keyword>
<evidence type="ECO:0000313" key="6">
    <source>
        <dbReference type="Proteomes" id="UP001054252"/>
    </source>
</evidence>
<dbReference type="InterPro" id="IPR036426">
    <property type="entry name" value="Bulb-type_lectin_dom_sf"/>
</dbReference>
<name>A0AAV5MGI5_9ROSI</name>
<dbReference type="EMBL" id="BPVZ01000282">
    <property type="protein sequence ID" value="GKV49056.1"/>
    <property type="molecule type" value="Genomic_DNA"/>
</dbReference>
<feature type="domain" description="Bulb-type lectin" evidence="4">
    <location>
        <begin position="1"/>
        <end position="57"/>
    </location>
</feature>
<dbReference type="PROSITE" id="PS50927">
    <property type="entry name" value="BULB_LECTIN"/>
    <property type="match status" value="1"/>
</dbReference>
<dbReference type="Pfam" id="PF01453">
    <property type="entry name" value="B_lectin"/>
    <property type="match status" value="1"/>
</dbReference>